<evidence type="ECO:0000256" key="6">
    <source>
        <dbReference type="RuleBase" id="RU363041"/>
    </source>
</evidence>
<dbReference type="Proteomes" id="UP000886251">
    <property type="component" value="Unassembled WGS sequence"/>
</dbReference>
<evidence type="ECO:0000313" key="7">
    <source>
        <dbReference type="EMBL" id="HEB95613.1"/>
    </source>
</evidence>
<protein>
    <recommendedName>
        <fullName evidence="6">Probable membrane transporter protein</fullName>
    </recommendedName>
</protein>
<comment type="subcellular location">
    <subcellularLocation>
        <location evidence="6">Cell membrane</location>
        <topology evidence="6">Multi-pass membrane protein</topology>
    </subcellularLocation>
    <subcellularLocation>
        <location evidence="1">Membrane</location>
        <topology evidence="1">Multi-pass membrane protein</topology>
    </subcellularLocation>
</comment>
<dbReference type="GO" id="GO:0005886">
    <property type="term" value="C:plasma membrane"/>
    <property type="evidence" value="ECO:0007669"/>
    <property type="project" value="UniProtKB-SubCell"/>
</dbReference>
<feature type="transmembrane region" description="Helical" evidence="6">
    <location>
        <begin position="47"/>
        <end position="66"/>
    </location>
</feature>
<dbReference type="Pfam" id="PF01925">
    <property type="entry name" value="TauE"/>
    <property type="match status" value="1"/>
</dbReference>
<name>A0A831W4J8_9GAMM</name>
<dbReference type="PANTHER" id="PTHR43701:SF2">
    <property type="entry name" value="MEMBRANE TRANSPORTER PROTEIN YJNA-RELATED"/>
    <property type="match status" value="1"/>
</dbReference>
<sequence length="258" mass="26218">MVAGLPRALVIGGIAGVGGGLASLGGGTLVIPLLMGWLGMQPLGARGTAMAVSLFSAAMGSLVYAGHDMLDLPVAVWVAVPSFLLAPLLAAWSERWPAQRLKAGFGLVVVIGGLLVIFRDSVTGGMALPIAWQPAYLVLVGVVEGAVSGIIGISGGPVLAPLFVLGLGMPQQLAQGCSLAARLPAVVSGTWENARLGNIRWHLVPGLAGGAMAGAWAGSHLALWLPERGLRMGFGLLLIGIGLHYLATARPPAQPGRE</sequence>
<feature type="transmembrane region" description="Helical" evidence="6">
    <location>
        <begin position="203"/>
        <end position="223"/>
    </location>
</feature>
<feature type="transmembrane region" description="Helical" evidence="6">
    <location>
        <begin position="104"/>
        <end position="130"/>
    </location>
</feature>
<comment type="similarity">
    <text evidence="2 6">Belongs to the 4-toluene sulfonate uptake permease (TSUP) (TC 2.A.102) family.</text>
</comment>
<keyword evidence="4 6" id="KW-1133">Transmembrane helix</keyword>
<dbReference type="InterPro" id="IPR002781">
    <property type="entry name" value="TM_pro_TauE-like"/>
</dbReference>
<evidence type="ECO:0000256" key="5">
    <source>
        <dbReference type="ARBA" id="ARBA00023136"/>
    </source>
</evidence>
<dbReference type="EMBL" id="DRKP01000050">
    <property type="protein sequence ID" value="HEB95613.1"/>
    <property type="molecule type" value="Genomic_DNA"/>
</dbReference>
<dbReference type="PANTHER" id="PTHR43701">
    <property type="entry name" value="MEMBRANE TRANSPORTER PROTEIN MJ0441-RELATED"/>
    <property type="match status" value="1"/>
</dbReference>
<evidence type="ECO:0000256" key="4">
    <source>
        <dbReference type="ARBA" id="ARBA00022989"/>
    </source>
</evidence>
<evidence type="ECO:0000256" key="1">
    <source>
        <dbReference type="ARBA" id="ARBA00004141"/>
    </source>
</evidence>
<comment type="caution">
    <text evidence="7">The sequence shown here is derived from an EMBL/GenBank/DDBJ whole genome shotgun (WGS) entry which is preliminary data.</text>
</comment>
<feature type="transmembrane region" description="Helical" evidence="6">
    <location>
        <begin position="72"/>
        <end position="92"/>
    </location>
</feature>
<keyword evidence="5 6" id="KW-0472">Membrane</keyword>
<evidence type="ECO:0000256" key="2">
    <source>
        <dbReference type="ARBA" id="ARBA00009142"/>
    </source>
</evidence>
<organism evidence="7">
    <name type="scientific">Sedimenticola thiotaurini</name>
    <dbReference type="NCBI Taxonomy" id="1543721"/>
    <lineage>
        <taxon>Bacteria</taxon>
        <taxon>Pseudomonadati</taxon>
        <taxon>Pseudomonadota</taxon>
        <taxon>Gammaproteobacteria</taxon>
        <taxon>Chromatiales</taxon>
        <taxon>Sedimenticolaceae</taxon>
        <taxon>Sedimenticola</taxon>
    </lineage>
</organism>
<accession>A0A831W4J8</accession>
<feature type="transmembrane region" description="Helical" evidence="6">
    <location>
        <begin position="229"/>
        <end position="247"/>
    </location>
</feature>
<reference evidence="7" key="1">
    <citation type="journal article" date="2020" name="mSystems">
        <title>Genome- and Community-Level Interaction Insights into Carbon Utilization and Element Cycling Functions of Hydrothermarchaeota in Hydrothermal Sediment.</title>
        <authorList>
            <person name="Zhou Z."/>
            <person name="Liu Y."/>
            <person name="Xu W."/>
            <person name="Pan J."/>
            <person name="Luo Z.H."/>
            <person name="Li M."/>
        </authorList>
    </citation>
    <scope>NUCLEOTIDE SEQUENCE [LARGE SCALE GENOMIC DNA]</scope>
    <source>
        <strain evidence="7">HyVt-443</strain>
    </source>
</reference>
<evidence type="ECO:0000256" key="3">
    <source>
        <dbReference type="ARBA" id="ARBA00022692"/>
    </source>
</evidence>
<dbReference type="AlphaFoldDB" id="A0A831W4J8"/>
<proteinExistence type="inferred from homology"/>
<dbReference type="InterPro" id="IPR051598">
    <property type="entry name" value="TSUP/Inactive_protease-like"/>
</dbReference>
<feature type="transmembrane region" description="Helical" evidence="6">
    <location>
        <begin position="136"/>
        <end position="165"/>
    </location>
</feature>
<feature type="transmembrane region" description="Helical" evidence="6">
    <location>
        <begin position="12"/>
        <end position="35"/>
    </location>
</feature>
<gene>
    <name evidence="7" type="ORF">ENI96_04180</name>
</gene>
<keyword evidence="3 6" id="KW-0812">Transmembrane</keyword>
<keyword evidence="6" id="KW-1003">Cell membrane</keyword>